<dbReference type="Proteomes" id="UP001320420">
    <property type="component" value="Unassembled WGS sequence"/>
</dbReference>
<dbReference type="AlphaFoldDB" id="A0AAN9UYJ6"/>
<comment type="caution">
    <text evidence="1">The sequence shown here is derived from an EMBL/GenBank/DDBJ whole genome shotgun (WGS) entry which is preliminary data.</text>
</comment>
<accession>A0AAN9UYJ6</accession>
<reference evidence="1 2" key="1">
    <citation type="submission" date="2024-02" db="EMBL/GenBank/DDBJ databases">
        <title>De novo assembly and annotation of 12 fungi associated with fruit tree decline syndrome in Ontario, Canada.</title>
        <authorList>
            <person name="Sulman M."/>
            <person name="Ellouze W."/>
            <person name="Ilyukhin E."/>
        </authorList>
    </citation>
    <scope>NUCLEOTIDE SEQUENCE [LARGE SCALE GENOMIC DNA]</scope>
    <source>
        <strain evidence="1 2">M11/M66-122</strain>
    </source>
</reference>
<gene>
    <name evidence="1" type="ORF">SLS62_002476</name>
</gene>
<evidence type="ECO:0000313" key="1">
    <source>
        <dbReference type="EMBL" id="KAK7755542.1"/>
    </source>
</evidence>
<dbReference type="SUPFAM" id="SSF57903">
    <property type="entry name" value="FYVE/PHD zinc finger"/>
    <property type="match status" value="1"/>
</dbReference>
<name>A0AAN9UYJ6_9PEZI</name>
<keyword evidence="2" id="KW-1185">Reference proteome</keyword>
<sequence length="342" mass="38829">MSTEAGNPSAAVAAKDGKGKDRIGKVFYRVRTAFKRGDVSRRKAPQAAGEPVISTEAPVLVRPRSEPALPITKKQHEYPGATRIPRSQIHEERAKKLGARFGLEIKPSEWHSTEGDVLRVEKSVRMRIHRECHRCHAAFGAGNECPGCNHIRCKKCIRNPTKRDEAERQANRDKREALLKKNKESAPIIPSYDYAPTTIVLKRPSKTGGQDLVYKRHRMRVRRYCHLCNEQISTHAKQPRTCDNCGHKRCGDCPRTPDERHKYPYGYPNDEPGEKFKGVHACHECGTKYPQNADDDTECANCTHKKCADCPRVKPKKVEPELDPDVLESLRLRWEELKLGES</sequence>
<dbReference type="EMBL" id="JAKJXP020000012">
    <property type="protein sequence ID" value="KAK7755542.1"/>
    <property type="molecule type" value="Genomic_DNA"/>
</dbReference>
<dbReference type="InterPro" id="IPR011011">
    <property type="entry name" value="Znf_FYVE_PHD"/>
</dbReference>
<protein>
    <submittedName>
        <fullName evidence="1">Uncharacterized protein</fullName>
    </submittedName>
</protein>
<proteinExistence type="predicted"/>
<organism evidence="1 2">
    <name type="scientific">Diatrype stigma</name>
    <dbReference type="NCBI Taxonomy" id="117547"/>
    <lineage>
        <taxon>Eukaryota</taxon>
        <taxon>Fungi</taxon>
        <taxon>Dikarya</taxon>
        <taxon>Ascomycota</taxon>
        <taxon>Pezizomycotina</taxon>
        <taxon>Sordariomycetes</taxon>
        <taxon>Xylariomycetidae</taxon>
        <taxon>Xylariales</taxon>
        <taxon>Diatrypaceae</taxon>
        <taxon>Diatrype</taxon>
    </lineage>
</organism>
<evidence type="ECO:0000313" key="2">
    <source>
        <dbReference type="Proteomes" id="UP001320420"/>
    </source>
</evidence>